<dbReference type="AlphaFoldDB" id="A0A077WRQ0"/>
<accession>A0A077WRQ0</accession>
<gene>
    <name evidence="2" type="ORF">LRAMOSA02450</name>
</gene>
<dbReference type="EMBL" id="LK023335">
    <property type="protein sequence ID" value="CDS09773.1"/>
    <property type="molecule type" value="Genomic_DNA"/>
</dbReference>
<keyword evidence="1" id="KW-0812">Transmembrane</keyword>
<proteinExistence type="predicted"/>
<keyword evidence="1" id="KW-0472">Membrane</keyword>
<name>A0A077WRQ0_9FUNG</name>
<organism evidence="2">
    <name type="scientific">Lichtheimia ramosa</name>
    <dbReference type="NCBI Taxonomy" id="688394"/>
    <lineage>
        <taxon>Eukaryota</taxon>
        <taxon>Fungi</taxon>
        <taxon>Fungi incertae sedis</taxon>
        <taxon>Mucoromycota</taxon>
        <taxon>Mucoromycotina</taxon>
        <taxon>Mucoromycetes</taxon>
        <taxon>Mucorales</taxon>
        <taxon>Lichtheimiaceae</taxon>
        <taxon>Lichtheimia</taxon>
    </lineage>
</organism>
<evidence type="ECO:0000256" key="1">
    <source>
        <dbReference type="SAM" id="Phobius"/>
    </source>
</evidence>
<protein>
    <submittedName>
        <fullName evidence="2">Uncharacterized protein</fullName>
    </submittedName>
</protein>
<reference evidence="2" key="1">
    <citation type="journal article" date="2014" name="Genome Announc.">
        <title>De novo whole-genome sequence and genome annotation of Lichtheimia ramosa.</title>
        <authorList>
            <person name="Linde J."/>
            <person name="Schwartze V."/>
            <person name="Binder U."/>
            <person name="Lass-Florl C."/>
            <person name="Voigt K."/>
            <person name="Horn F."/>
        </authorList>
    </citation>
    <scope>NUCLEOTIDE SEQUENCE</scope>
    <source>
        <strain evidence="2">JMRC FSU:6197</strain>
    </source>
</reference>
<dbReference type="OrthoDB" id="2279327at2759"/>
<evidence type="ECO:0000313" key="2">
    <source>
        <dbReference type="EMBL" id="CDS09773.1"/>
    </source>
</evidence>
<sequence length="214" mass="24624">MASFNMLKIPATSIISSKLSPLEPADIPRIVQFAQSRCNNSCLERHLQTNPETALIAVGISNQHDLQRVMTAQVPVIHIEHDCQALQGAHKRQHREAKYMRFLHSTLSSGLWGLFFTFGSGVRNSTRLYPALLTAYTLYVFRATRNDYYILQDDQHFVLIRDDARHTPMQFIMRTVIPYCVQCASMFFLFKGILWCWKQQQHLLPAKVLVGRNS</sequence>
<feature type="transmembrane region" description="Helical" evidence="1">
    <location>
        <begin position="176"/>
        <end position="197"/>
    </location>
</feature>
<keyword evidence="1" id="KW-1133">Transmembrane helix</keyword>